<dbReference type="Proteomes" id="UP001596456">
    <property type="component" value="Unassembled WGS sequence"/>
</dbReference>
<gene>
    <name evidence="3" type="ORF">ACFQPS_12875</name>
</gene>
<organism evidence="3 4">
    <name type="scientific">Rhodocista pekingensis</name>
    <dbReference type="NCBI Taxonomy" id="201185"/>
    <lineage>
        <taxon>Bacteria</taxon>
        <taxon>Pseudomonadati</taxon>
        <taxon>Pseudomonadota</taxon>
        <taxon>Alphaproteobacteria</taxon>
        <taxon>Rhodospirillales</taxon>
        <taxon>Azospirillaceae</taxon>
        <taxon>Rhodocista</taxon>
    </lineage>
</organism>
<accession>A0ABW2KXK9</accession>
<keyword evidence="4" id="KW-1185">Reference proteome</keyword>
<evidence type="ECO:0000256" key="2">
    <source>
        <dbReference type="ARBA" id="ARBA00012438"/>
    </source>
</evidence>
<reference evidence="4" key="1">
    <citation type="journal article" date="2019" name="Int. J. Syst. Evol. Microbiol.">
        <title>The Global Catalogue of Microorganisms (GCM) 10K type strain sequencing project: providing services to taxonomists for standard genome sequencing and annotation.</title>
        <authorList>
            <consortium name="The Broad Institute Genomics Platform"/>
            <consortium name="The Broad Institute Genome Sequencing Center for Infectious Disease"/>
            <person name="Wu L."/>
            <person name="Ma J."/>
        </authorList>
    </citation>
    <scope>NUCLEOTIDE SEQUENCE [LARGE SCALE GENOMIC DNA]</scope>
    <source>
        <strain evidence="4">CGMCC 1.16275</strain>
    </source>
</reference>
<dbReference type="EMBL" id="JBHTCM010000010">
    <property type="protein sequence ID" value="MFC7334058.1"/>
    <property type="molecule type" value="Genomic_DNA"/>
</dbReference>
<proteinExistence type="predicted"/>
<evidence type="ECO:0000313" key="3">
    <source>
        <dbReference type="EMBL" id="MFC7334058.1"/>
    </source>
</evidence>
<name>A0ABW2KXK9_9PROT</name>
<dbReference type="CDD" id="cd00082">
    <property type="entry name" value="HisKA"/>
    <property type="match status" value="1"/>
</dbReference>
<comment type="caution">
    <text evidence="3">The sequence shown here is derived from an EMBL/GenBank/DDBJ whole genome shotgun (WGS) entry which is preliminary data.</text>
</comment>
<comment type="catalytic activity">
    <reaction evidence="1">
        <text>ATP + protein L-histidine = ADP + protein N-phospho-L-histidine.</text>
        <dbReference type="EC" id="2.7.13.3"/>
    </reaction>
</comment>
<dbReference type="RefSeq" id="WP_377359547.1">
    <property type="nucleotide sequence ID" value="NZ_JBHTCM010000010.1"/>
</dbReference>
<evidence type="ECO:0000313" key="4">
    <source>
        <dbReference type="Proteomes" id="UP001596456"/>
    </source>
</evidence>
<dbReference type="InterPro" id="IPR003661">
    <property type="entry name" value="HisK_dim/P_dom"/>
</dbReference>
<sequence length="157" mass="16627">MPAERPPSVRHDLLNHLNAIMGYALLLVEDLPEGPERDFARRIRQAAGEALTLADGLPRERGRTCPRLLLVDPAGDALAATLEQRGWEVTPAATAAEAATALKAAPGAWQVVLAAPRQARSAALAKVLGDTPLAERCDGEAEDALAARLTELLSRKG</sequence>
<protein>
    <recommendedName>
        <fullName evidence="2">histidine kinase</fullName>
        <ecNumber evidence="2">2.7.13.3</ecNumber>
    </recommendedName>
</protein>
<dbReference type="EC" id="2.7.13.3" evidence="2"/>
<evidence type="ECO:0000256" key="1">
    <source>
        <dbReference type="ARBA" id="ARBA00000085"/>
    </source>
</evidence>